<reference evidence="2" key="3">
    <citation type="submission" date="2015-06" db="UniProtKB">
        <authorList>
            <consortium name="EnsemblProtists"/>
        </authorList>
    </citation>
    <scope>IDENTIFICATION</scope>
</reference>
<dbReference type="EMBL" id="JH992992">
    <property type="protein sequence ID" value="EKX46905.1"/>
    <property type="molecule type" value="Genomic_DNA"/>
</dbReference>
<name>L1JFM8_GUITC</name>
<dbReference type="GeneID" id="17303655"/>
<dbReference type="AlphaFoldDB" id="L1JFM8"/>
<gene>
    <name evidence="1" type="ORF">GUITHDRAFT_162842</name>
</gene>
<dbReference type="HOGENOM" id="CLU_589823_0_0_1"/>
<accession>L1JFM8</accession>
<dbReference type="KEGG" id="gtt:GUITHDRAFT_162842"/>
<dbReference type="PaxDb" id="55529-EKX46905"/>
<dbReference type="RefSeq" id="XP_005833885.1">
    <property type="nucleotide sequence ID" value="XM_005833828.1"/>
</dbReference>
<protein>
    <submittedName>
        <fullName evidence="1 2">Uncharacterized protein</fullName>
    </submittedName>
</protein>
<reference evidence="3" key="2">
    <citation type="submission" date="2012-11" db="EMBL/GenBank/DDBJ databases">
        <authorList>
            <person name="Kuo A."/>
            <person name="Curtis B.A."/>
            <person name="Tanifuji G."/>
            <person name="Burki F."/>
            <person name="Gruber A."/>
            <person name="Irimia M."/>
            <person name="Maruyama S."/>
            <person name="Arias M.C."/>
            <person name="Ball S.G."/>
            <person name="Gile G.H."/>
            <person name="Hirakawa Y."/>
            <person name="Hopkins J.F."/>
            <person name="Rensing S.A."/>
            <person name="Schmutz J."/>
            <person name="Symeonidi A."/>
            <person name="Elias M."/>
            <person name="Eveleigh R.J."/>
            <person name="Herman E.K."/>
            <person name="Klute M.J."/>
            <person name="Nakayama T."/>
            <person name="Obornik M."/>
            <person name="Reyes-Prieto A."/>
            <person name="Armbrust E.V."/>
            <person name="Aves S.J."/>
            <person name="Beiko R.G."/>
            <person name="Coutinho P."/>
            <person name="Dacks J.B."/>
            <person name="Durnford D.G."/>
            <person name="Fast N.M."/>
            <person name="Green B.R."/>
            <person name="Grisdale C."/>
            <person name="Hempe F."/>
            <person name="Henrissat B."/>
            <person name="Hoppner M.P."/>
            <person name="Ishida K.-I."/>
            <person name="Kim E."/>
            <person name="Koreny L."/>
            <person name="Kroth P.G."/>
            <person name="Liu Y."/>
            <person name="Malik S.-B."/>
            <person name="Maier U.G."/>
            <person name="McRose D."/>
            <person name="Mock T."/>
            <person name="Neilson J.A."/>
            <person name="Onodera N.T."/>
            <person name="Poole A.M."/>
            <person name="Pritham E.J."/>
            <person name="Richards T.A."/>
            <person name="Rocap G."/>
            <person name="Roy S.W."/>
            <person name="Sarai C."/>
            <person name="Schaack S."/>
            <person name="Shirato S."/>
            <person name="Slamovits C.H."/>
            <person name="Spencer D.F."/>
            <person name="Suzuki S."/>
            <person name="Worden A.Z."/>
            <person name="Zauner S."/>
            <person name="Barry K."/>
            <person name="Bell C."/>
            <person name="Bharti A.K."/>
            <person name="Crow J.A."/>
            <person name="Grimwood J."/>
            <person name="Kramer R."/>
            <person name="Lindquist E."/>
            <person name="Lucas S."/>
            <person name="Salamov A."/>
            <person name="McFadden G.I."/>
            <person name="Lane C.E."/>
            <person name="Keeling P.J."/>
            <person name="Gray M.W."/>
            <person name="Grigoriev I.V."/>
            <person name="Archibald J.M."/>
        </authorList>
    </citation>
    <scope>NUCLEOTIDE SEQUENCE</scope>
    <source>
        <strain evidence="3">CCMP2712</strain>
    </source>
</reference>
<evidence type="ECO:0000313" key="1">
    <source>
        <dbReference type="EMBL" id="EKX46905.1"/>
    </source>
</evidence>
<organism evidence="1">
    <name type="scientific">Guillardia theta (strain CCMP2712)</name>
    <name type="common">Cryptophyte</name>
    <dbReference type="NCBI Taxonomy" id="905079"/>
    <lineage>
        <taxon>Eukaryota</taxon>
        <taxon>Cryptophyceae</taxon>
        <taxon>Pyrenomonadales</taxon>
        <taxon>Geminigeraceae</taxon>
        <taxon>Guillardia</taxon>
    </lineage>
</organism>
<dbReference type="EnsemblProtists" id="EKX46905">
    <property type="protein sequence ID" value="EKX46905"/>
    <property type="gene ID" value="GUITHDRAFT_162842"/>
</dbReference>
<dbReference type="Proteomes" id="UP000011087">
    <property type="component" value="Unassembled WGS sequence"/>
</dbReference>
<sequence>MPTTLPSSREADGVLEVRFDDWKDGTDKRKRKPRKRVHIVRNPFVCSKCWTRWAEKDLEGNKSVPQLQKRNDGTFYHKPCKTLLMRYYEIPAADLAKFAKEKLFTDPKFLNFFPSMANLIREDMPATDHHNTQCEGSCCMHDQEDSMGPEPNETADVEFHVNDCIFFGWIEQSHKTCAAASVAGALNAVLNHPSFEGRLSPADDKLQVYVQEKDVIEYYCKWAREAGRISCHAALRGSCGLIPSTRKIGNPRLLRACHAVSKSLCVQTKEVEDTAGVKCPPLLKRMGNEIVNCEDEDSDDASDDSSDSMSPVETARLLGNWNCREEIVEGGRCSPNDDEEVEVKQWEMVKEELNAGHSLLIHFRNHYSLIFATREWFCHASSSTRRQVLTATQKQRPHVWFCFRQLRADIVYSKVNQLIVIRPSIEKCLETRFKRSSRAAEEARTNVKDPVGGQRLNRFNSLIC</sequence>
<proteinExistence type="predicted"/>
<keyword evidence="3" id="KW-1185">Reference proteome</keyword>
<evidence type="ECO:0000313" key="2">
    <source>
        <dbReference type="EnsemblProtists" id="EKX46905"/>
    </source>
</evidence>
<dbReference type="OrthoDB" id="78449at2759"/>
<reference evidence="1 3" key="1">
    <citation type="journal article" date="2012" name="Nature">
        <title>Algal genomes reveal evolutionary mosaicism and the fate of nucleomorphs.</title>
        <authorList>
            <consortium name="DOE Joint Genome Institute"/>
            <person name="Curtis B.A."/>
            <person name="Tanifuji G."/>
            <person name="Burki F."/>
            <person name="Gruber A."/>
            <person name="Irimia M."/>
            <person name="Maruyama S."/>
            <person name="Arias M.C."/>
            <person name="Ball S.G."/>
            <person name="Gile G.H."/>
            <person name="Hirakawa Y."/>
            <person name="Hopkins J.F."/>
            <person name="Kuo A."/>
            <person name="Rensing S.A."/>
            <person name="Schmutz J."/>
            <person name="Symeonidi A."/>
            <person name="Elias M."/>
            <person name="Eveleigh R.J."/>
            <person name="Herman E.K."/>
            <person name="Klute M.J."/>
            <person name="Nakayama T."/>
            <person name="Obornik M."/>
            <person name="Reyes-Prieto A."/>
            <person name="Armbrust E.V."/>
            <person name="Aves S.J."/>
            <person name="Beiko R.G."/>
            <person name="Coutinho P."/>
            <person name="Dacks J.B."/>
            <person name="Durnford D.G."/>
            <person name="Fast N.M."/>
            <person name="Green B.R."/>
            <person name="Grisdale C.J."/>
            <person name="Hempel F."/>
            <person name="Henrissat B."/>
            <person name="Hoppner M.P."/>
            <person name="Ishida K."/>
            <person name="Kim E."/>
            <person name="Koreny L."/>
            <person name="Kroth P.G."/>
            <person name="Liu Y."/>
            <person name="Malik S.B."/>
            <person name="Maier U.G."/>
            <person name="McRose D."/>
            <person name="Mock T."/>
            <person name="Neilson J.A."/>
            <person name="Onodera N.T."/>
            <person name="Poole A.M."/>
            <person name="Pritham E.J."/>
            <person name="Richards T.A."/>
            <person name="Rocap G."/>
            <person name="Roy S.W."/>
            <person name="Sarai C."/>
            <person name="Schaack S."/>
            <person name="Shirato S."/>
            <person name="Slamovits C.H."/>
            <person name="Spencer D.F."/>
            <person name="Suzuki S."/>
            <person name="Worden A.Z."/>
            <person name="Zauner S."/>
            <person name="Barry K."/>
            <person name="Bell C."/>
            <person name="Bharti A.K."/>
            <person name="Crow J.A."/>
            <person name="Grimwood J."/>
            <person name="Kramer R."/>
            <person name="Lindquist E."/>
            <person name="Lucas S."/>
            <person name="Salamov A."/>
            <person name="McFadden G.I."/>
            <person name="Lane C.E."/>
            <person name="Keeling P.J."/>
            <person name="Gray M.W."/>
            <person name="Grigoriev I.V."/>
            <person name="Archibald J.M."/>
        </authorList>
    </citation>
    <scope>NUCLEOTIDE SEQUENCE</scope>
    <source>
        <strain evidence="1 3">CCMP2712</strain>
    </source>
</reference>
<evidence type="ECO:0000313" key="3">
    <source>
        <dbReference type="Proteomes" id="UP000011087"/>
    </source>
</evidence>